<sequence length="295" mass="34021">MEKMMQILINDEKIAFSLENEKNLGDIIGALENWLEKSKLYISEVLINDDMEISLAFPDDWKNMAIEEVNKIDIKAITFSELQLNTISSLEDYFEIMNEVVKRRDIHQLVELADDFMSLGEELVLLIPDIFDKDDNILKRIFLEIDIAHASEIKQNDWERIEHTINNILIVVRDRKLEIMSPVTAAKATAEAINNMLEDINNISALLQTGKTQEAGGILLVFTEYFQKLSRVLPALFNDNREKLKEMPTLVGDINSLLEEVITAYTAEDYVTVGDVFEYEIVPRFEQLIEYIDQL</sequence>
<dbReference type="RefSeq" id="WP_420070012.1">
    <property type="nucleotide sequence ID" value="NZ_JBCHKQ010000004.1"/>
</dbReference>
<gene>
    <name evidence="2" type="ORF">WKV44_08380</name>
</gene>
<proteinExistence type="predicted"/>
<comment type="caution">
    <text evidence="2">The sequence shown here is derived from an EMBL/GenBank/DDBJ whole genome shotgun (WGS) entry which is preliminary data.</text>
</comment>
<evidence type="ECO:0000259" key="1">
    <source>
        <dbReference type="Pfam" id="PF26154"/>
    </source>
</evidence>
<feature type="domain" description="DUF8042" evidence="1">
    <location>
        <begin position="187"/>
        <end position="290"/>
    </location>
</feature>
<evidence type="ECO:0000313" key="3">
    <source>
        <dbReference type="Proteomes" id="UP001466331"/>
    </source>
</evidence>
<reference evidence="2 3" key="1">
    <citation type="submission" date="2024-03" db="EMBL/GenBank/DDBJ databases">
        <title>Ignisphaera cupida sp. nov., a hyperthermophilic hydrolytic archaeon from a hot spring of Kamchatka, and proposal of Ignisphaeraceae fam. nov.</title>
        <authorList>
            <person name="Podosokorskaya O.A."/>
            <person name="Elcheninov A.G."/>
            <person name="Maltseva A.I."/>
            <person name="Zayulina K.S."/>
            <person name="Novikov A."/>
            <person name="Merkel A.Y."/>
        </authorList>
    </citation>
    <scope>NUCLEOTIDE SEQUENCE [LARGE SCALE GENOMIC DNA]</scope>
    <source>
        <strain evidence="2 3">38H-sp</strain>
    </source>
</reference>
<keyword evidence="3" id="KW-1185">Reference proteome</keyword>
<organism evidence="2 3">
    <name type="scientific">Rarispira pelagica</name>
    <dbReference type="NCBI Taxonomy" id="3141764"/>
    <lineage>
        <taxon>Bacteria</taxon>
        <taxon>Pseudomonadati</taxon>
        <taxon>Spirochaetota</taxon>
        <taxon>Spirochaetia</taxon>
        <taxon>Winmispirales</taxon>
        <taxon>Winmispiraceae</taxon>
        <taxon>Rarispira</taxon>
    </lineage>
</organism>
<protein>
    <recommendedName>
        <fullName evidence="1">DUF8042 domain-containing protein</fullName>
    </recommendedName>
</protein>
<name>A0ABU9UD17_9SPIR</name>
<dbReference type="InterPro" id="IPR058355">
    <property type="entry name" value="DUF8042"/>
</dbReference>
<dbReference type="Proteomes" id="UP001466331">
    <property type="component" value="Unassembled WGS sequence"/>
</dbReference>
<dbReference type="EMBL" id="JBCHKQ010000004">
    <property type="protein sequence ID" value="MEM5948560.1"/>
    <property type="molecule type" value="Genomic_DNA"/>
</dbReference>
<dbReference type="Pfam" id="PF26154">
    <property type="entry name" value="DUF8042"/>
    <property type="match status" value="1"/>
</dbReference>
<accession>A0ABU9UD17</accession>
<evidence type="ECO:0000313" key="2">
    <source>
        <dbReference type="EMBL" id="MEM5948560.1"/>
    </source>
</evidence>